<dbReference type="CDD" id="cd04513">
    <property type="entry name" value="Glycosylasparaginase"/>
    <property type="match status" value="1"/>
</dbReference>
<dbReference type="GO" id="GO:0003948">
    <property type="term" value="F:N4-(beta-N-acetylglucosaminyl)-L-asparaginase activity"/>
    <property type="evidence" value="ECO:0007669"/>
    <property type="project" value="TreeGrafter"/>
</dbReference>
<keyword evidence="7" id="KW-1185">Reference proteome</keyword>
<dbReference type="InterPro" id="IPR000246">
    <property type="entry name" value="Peptidase_T2"/>
</dbReference>
<feature type="chain" id="PRO_5020035624" evidence="5">
    <location>
        <begin position="20"/>
        <end position="354"/>
    </location>
</feature>
<dbReference type="SUPFAM" id="SSF56235">
    <property type="entry name" value="N-terminal nucleophile aminohydrolases (Ntn hydrolases)"/>
    <property type="match status" value="1"/>
</dbReference>
<accession>A0A4E0RSN4</accession>
<feature type="binding site" evidence="3">
    <location>
        <begin position="245"/>
        <end position="248"/>
    </location>
    <ligand>
        <name>substrate</name>
    </ligand>
</feature>
<evidence type="ECO:0000256" key="4">
    <source>
        <dbReference type="PIRSR" id="PIRSR600246-3"/>
    </source>
</evidence>
<feature type="active site" description="Nucleophile" evidence="2">
    <location>
        <position position="217"/>
    </location>
</feature>
<dbReference type="AlphaFoldDB" id="A0A4E0RSN4"/>
<proteinExistence type="inferred from homology"/>
<dbReference type="GO" id="GO:0005764">
    <property type="term" value="C:lysosome"/>
    <property type="evidence" value="ECO:0007669"/>
    <property type="project" value="TreeGrafter"/>
</dbReference>
<dbReference type="Pfam" id="PF01112">
    <property type="entry name" value="Asparaginase_2"/>
    <property type="match status" value="1"/>
</dbReference>
<evidence type="ECO:0000256" key="2">
    <source>
        <dbReference type="PIRSR" id="PIRSR600246-1"/>
    </source>
</evidence>
<feature type="binding site" evidence="3">
    <location>
        <begin position="268"/>
        <end position="271"/>
    </location>
    <ligand>
        <name>substrate</name>
    </ligand>
</feature>
<protein>
    <submittedName>
        <fullName evidence="6">Beta N acetylglucosaminyl L asparaginase</fullName>
    </submittedName>
</protein>
<dbReference type="Proteomes" id="UP000230066">
    <property type="component" value="Unassembled WGS sequence"/>
</dbReference>
<dbReference type="Gene3D" id="3.60.20.30">
    <property type="entry name" value="(Glycosyl)asparaginase"/>
    <property type="match status" value="1"/>
</dbReference>
<comment type="caution">
    <text evidence="6">The sequence shown here is derived from an EMBL/GenBank/DDBJ whole genome shotgun (WGS) entry which is preliminary data.</text>
</comment>
<keyword evidence="5" id="KW-0732">Signal</keyword>
<gene>
    <name evidence="6" type="ORF">D915_004947</name>
</gene>
<sequence>MSLQLLAFVLLAQFDWGISSPQNAKSVTVISTWPFTKATDAAWEVLSQRIYINGEQTTSTAVNAVVAGCSQAEEDRTITSVGYGCSPDEEGHTTLDAMVIDGDTMNVGAVAAMPYIRQAAQVAREVLYTTKHSLIVGIKASEFAVSRGYQKQSLDTPESIELWNKWKAANCQPNYREPSTWIPDPQTQCGPYGPKWTAQYQTGDRPEGTVDEDHHDTIGMIAIDAYGSMAVGLSTSGAIHKIPGRVGDTPIPGSGGYVDSEVGGAVGTGDGDVLMRFSLSFQAVSYMRNGISPEDACAMSLKSVKQTEKWSGALVALNATGHYGAACVGFGKFQFALRSENTGNSSIVLTVDCK</sequence>
<evidence type="ECO:0000313" key="6">
    <source>
        <dbReference type="EMBL" id="THD24108.1"/>
    </source>
</evidence>
<reference evidence="6" key="1">
    <citation type="submission" date="2019-03" db="EMBL/GenBank/DDBJ databases">
        <title>Improved annotation for the trematode Fasciola hepatica.</title>
        <authorList>
            <person name="Choi Y.-J."/>
            <person name="Martin J."/>
            <person name="Mitreva M."/>
        </authorList>
    </citation>
    <scope>NUCLEOTIDE SEQUENCE [LARGE SCALE GENOMIC DNA]</scope>
</reference>
<evidence type="ECO:0000256" key="1">
    <source>
        <dbReference type="ARBA" id="ARBA00010872"/>
    </source>
</evidence>
<evidence type="ECO:0000256" key="5">
    <source>
        <dbReference type="SAM" id="SignalP"/>
    </source>
</evidence>
<evidence type="ECO:0000313" key="7">
    <source>
        <dbReference type="Proteomes" id="UP000230066"/>
    </source>
</evidence>
<dbReference type="FunFam" id="3.60.20.30:FF:000005">
    <property type="entry name" value="N(4)-(Beta-N-acetylglucosaminyl)-L-asparaginase"/>
    <property type="match status" value="1"/>
</dbReference>
<dbReference type="PANTHER" id="PTHR10188:SF6">
    <property type="entry name" value="N(4)-(BETA-N-ACETYLGLUCOSAMINYL)-L-ASPARAGINASE"/>
    <property type="match status" value="1"/>
</dbReference>
<dbReference type="PANTHER" id="PTHR10188">
    <property type="entry name" value="L-ASPARAGINASE"/>
    <property type="match status" value="1"/>
</dbReference>
<evidence type="ECO:0000256" key="3">
    <source>
        <dbReference type="PIRSR" id="PIRSR600246-2"/>
    </source>
</evidence>
<feature type="site" description="Cleavage; by autolysis" evidence="4">
    <location>
        <begin position="216"/>
        <end position="217"/>
    </location>
</feature>
<organism evidence="6 7">
    <name type="scientific">Fasciola hepatica</name>
    <name type="common">Liver fluke</name>
    <dbReference type="NCBI Taxonomy" id="6192"/>
    <lineage>
        <taxon>Eukaryota</taxon>
        <taxon>Metazoa</taxon>
        <taxon>Spiralia</taxon>
        <taxon>Lophotrochozoa</taxon>
        <taxon>Platyhelminthes</taxon>
        <taxon>Trematoda</taxon>
        <taxon>Digenea</taxon>
        <taxon>Plagiorchiida</taxon>
        <taxon>Echinostomata</taxon>
        <taxon>Echinostomatoidea</taxon>
        <taxon>Fasciolidae</taxon>
        <taxon>Fasciola</taxon>
    </lineage>
</organism>
<dbReference type="InterPro" id="IPR029055">
    <property type="entry name" value="Ntn_hydrolases_N"/>
</dbReference>
<comment type="similarity">
    <text evidence="1">Belongs to the Ntn-hydrolase family.</text>
</comment>
<feature type="signal peptide" evidence="5">
    <location>
        <begin position="1"/>
        <end position="19"/>
    </location>
</feature>
<dbReference type="EMBL" id="JXXN02001774">
    <property type="protein sequence ID" value="THD24108.1"/>
    <property type="molecule type" value="Genomic_DNA"/>
</dbReference>
<name>A0A4E0RSN4_FASHE</name>